<dbReference type="Proteomes" id="UP000271337">
    <property type="component" value="Unassembled WGS sequence"/>
</dbReference>
<dbReference type="InterPro" id="IPR002347">
    <property type="entry name" value="SDR_fam"/>
</dbReference>
<proteinExistence type="inferred from homology"/>
<evidence type="ECO:0008006" key="4">
    <source>
        <dbReference type="Google" id="ProtNLM"/>
    </source>
</evidence>
<dbReference type="SUPFAM" id="SSF51735">
    <property type="entry name" value="NAD(P)-binding Rossmann-fold domains"/>
    <property type="match status" value="1"/>
</dbReference>
<dbReference type="Gene3D" id="3.40.50.720">
    <property type="entry name" value="NAD(P)-binding Rossmann-like Domain"/>
    <property type="match status" value="1"/>
</dbReference>
<evidence type="ECO:0000313" key="3">
    <source>
        <dbReference type="Proteomes" id="UP000271337"/>
    </source>
</evidence>
<dbReference type="PANTHER" id="PTHR43544:SF12">
    <property type="entry name" value="NAD(P)-BINDING ROSSMANN-FOLD SUPERFAMILY PROTEIN"/>
    <property type="match status" value="1"/>
</dbReference>
<accession>A0A3M7A6Q9</accession>
<reference evidence="2 3" key="1">
    <citation type="journal article" date="2018" name="BMC Genomics">
        <title>Genomic evidence for intraspecific hybridization in a clonal and extremely halotolerant yeast.</title>
        <authorList>
            <person name="Gostincar C."/>
            <person name="Stajich J.E."/>
            <person name="Zupancic J."/>
            <person name="Zalar P."/>
            <person name="Gunde-Cimerman N."/>
        </authorList>
    </citation>
    <scope>NUCLEOTIDE SEQUENCE [LARGE SCALE GENOMIC DNA]</scope>
    <source>
        <strain evidence="2 3">EXF-6669</strain>
    </source>
</reference>
<evidence type="ECO:0000313" key="2">
    <source>
        <dbReference type="EMBL" id="RMY23151.1"/>
    </source>
</evidence>
<name>A0A3M7A6Q9_HORWE</name>
<dbReference type="InterPro" id="IPR036291">
    <property type="entry name" value="NAD(P)-bd_dom_sf"/>
</dbReference>
<protein>
    <recommendedName>
        <fullName evidence="4">NAD(P)-binding protein</fullName>
    </recommendedName>
</protein>
<dbReference type="PANTHER" id="PTHR43544">
    <property type="entry name" value="SHORT-CHAIN DEHYDROGENASE/REDUCTASE"/>
    <property type="match status" value="1"/>
</dbReference>
<gene>
    <name evidence="2" type="ORF">D0867_02234</name>
</gene>
<sequence>MPTVASSPQQCRVVSEAHCEWCPAIAPWLPFALGGRPGSPASSGPWPTGILNPMRYYGRHGRIPPGSAVNWDEGFITDHGRKGVKGYSPVRSKLISEVSVTAPGSSVAWNGPVAVIDVISKSISNAAIGSARQSPKSTVHAVPIHDSHRLGWMMMMIPTIAGSTPWAFVSPSSRGIGLELARRLLQTTKVPVVATARKDLDQTREHALQGLKDVKEDRLHVLKVDVLDEDSIQAAASEAANLFPKKESYLHLSLCIPGLLFPEKSPAQINYDDALLTFRTNTLGPMMLLKHFSPFLPRKSTELVQTDGLPDRATWATMSARVGSITDNGLGGWYSYRASKAAVNQLAKGFDNYLRASAGDKAMSISMHPGTVKTGLSKDFWNNVKEEKLFSPEFASEKLMEVINNRTMDDRGKCWDWKGEEVPP</sequence>
<comment type="caution">
    <text evidence="2">The sequence shown here is derived from an EMBL/GenBank/DDBJ whole genome shotgun (WGS) entry which is preliminary data.</text>
</comment>
<organism evidence="2 3">
    <name type="scientific">Hortaea werneckii</name>
    <name type="common">Black yeast</name>
    <name type="synonym">Cladosporium werneckii</name>
    <dbReference type="NCBI Taxonomy" id="91943"/>
    <lineage>
        <taxon>Eukaryota</taxon>
        <taxon>Fungi</taxon>
        <taxon>Dikarya</taxon>
        <taxon>Ascomycota</taxon>
        <taxon>Pezizomycotina</taxon>
        <taxon>Dothideomycetes</taxon>
        <taxon>Dothideomycetidae</taxon>
        <taxon>Mycosphaerellales</taxon>
        <taxon>Teratosphaeriaceae</taxon>
        <taxon>Hortaea</taxon>
    </lineage>
</organism>
<dbReference type="EMBL" id="QWIL01000144">
    <property type="protein sequence ID" value="RMY23151.1"/>
    <property type="molecule type" value="Genomic_DNA"/>
</dbReference>
<dbReference type="InterPro" id="IPR051468">
    <property type="entry name" value="Fungal_SecMetab_SDRs"/>
</dbReference>
<dbReference type="GO" id="GO:0005737">
    <property type="term" value="C:cytoplasm"/>
    <property type="evidence" value="ECO:0007669"/>
    <property type="project" value="TreeGrafter"/>
</dbReference>
<dbReference type="CDD" id="cd05325">
    <property type="entry name" value="carb_red_sniffer_like_SDR_c"/>
    <property type="match status" value="1"/>
</dbReference>
<dbReference type="GO" id="GO:0016491">
    <property type="term" value="F:oxidoreductase activity"/>
    <property type="evidence" value="ECO:0007669"/>
    <property type="project" value="TreeGrafter"/>
</dbReference>
<dbReference type="OrthoDB" id="5296at2759"/>
<dbReference type="AlphaFoldDB" id="A0A3M7A6Q9"/>
<evidence type="ECO:0000256" key="1">
    <source>
        <dbReference type="ARBA" id="ARBA00006484"/>
    </source>
</evidence>
<dbReference type="Pfam" id="PF00106">
    <property type="entry name" value="adh_short"/>
    <property type="match status" value="1"/>
</dbReference>
<comment type="similarity">
    <text evidence="1">Belongs to the short-chain dehydrogenases/reductases (SDR) family.</text>
</comment>